<keyword evidence="6 7" id="KW-0067">ATP-binding</keyword>
<feature type="transmembrane region" description="Helical" evidence="8">
    <location>
        <begin position="421"/>
        <end position="440"/>
    </location>
</feature>
<feature type="transmembrane region" description="Helical" evidence="8">
    <location>
        <begin position="348"/>
        <end position="374"/>
    </location>
</feature>
<dbReference type="InterPro" id="IPR017441">
    <property type="entry name" value="Protein_kinase_ATP_BS"/>
</dbReference>
<feature type="transmembrane region" description="Helical" evidence="8">
    <location>
        <begin position="394"/>
        <end position="414"/>
    </location>
</feature>
<evidence type="ECO:0000313" key="10">
    <source>
        <dbReference type="EMBL" id="CAG4883938.1"/>
    </source>
</evidence>
<name>A0A916J4P4_9PROT</name>
<evidence type="ECO:0000256" key="4">
    <source>
        <dbReference type="ARBA" id="ARBA00022741"/>
    </source>
</evidence>
<dbReference type="PROSITE" id="PS00108">
    <property type="entry name" value="PROTEIN_KINASE_ST"/>
    <property type="match status" value="1"/>
</dbReference>
<keyword evidence="8" id="KW-0812">Transmembrane</keyword>
<dbReference type="PANTHER" id="PTHR43289:SF6">
    <property type="entry name" value="SERINE_THREONINE-PROTEIN KINASE NEKL-3"/>
    <property type="match status" value="1"/>
</dbReference>
<dbReference type="GO" id="GO:0004674">
    <property type="term" value="F:protein serine/threonine kinase activity"/>
    <property type="evidence" value="ECO:0007669"/>
    <property type="project" value="UniProtKB-KW"/>
</dbReference>
<comment type="caution">
    <text evidence="10">The sequence shown here is derived from an EMBL/GenBank/DDBJ whole genome shotgun (WGS) entry which is preliminary data.</text>
</comment>
<dbReference type="InterPro" id="IPR000719">
    <property type="entry name" value="Prot_kinase_dom"/>
</dbReference>
<feature type="binding site" evidence="7">
    <location>
        <position position="625"/>
    </location>
    <ligand>
        <name>ATP</name>
        <dbReference type="ChEBI" id="CHEBI:30616"/>
    </ligand>
</feature>
<dbReference type="SUPFAM" id="SSF56112">
    <property type="entry name" value="Protein kinase-like (PK-like)"/>
    <property type="match status" value="1"/>
</dbReference>
<dbReference type="AlphaFoldDB" id="A0A916J4P4"/>
<dbReference type="FunFam" id="1.10.510.10:FF:000021">
    <property type="entry name" value="Serine/threonine protein kinase"/>
    <property type="match status" value="1"/>
</dbReference>
<reference evidence="10" key="1">
    <citation type="submission" date="2021-04" db="EMBL/GenBank/DDBJ databases">
        <authorList>
            <person name="Hornung B."/>
        </authorList>
    </citation>
    <scope>NUCLEOTIDE SEQUENCE</scope>
    <source>
        <strain evidence="10">G5G6</strain>
    </source>
</reference>
<dbReference type="InterPro" id="IPR008271">
    <property type="entry name" value="Ser/Thr_kinase_AS"/>
</dbReference>
<dbReference type="Gene3D" id="3.30.200.20">
    <property type="entry name" value="Phosphorylase Kinase, domain 1"/>
    <property type="match status" value="1"/>
</dbReference>
<dbReference type="PROSITE" id="PS00107">
    <property type="entry name" value="PROTEIN_KINASE_ATP"/>
    <property type="match status" value="1"/>
</dbReference>
<evidence type="ECO:0000256" key="2">
    <source>
        <dbReference type="ARBA" id="ARBA00022527"/>
    </source>
</evidence>
<dbReference type="EC" id="2.7.11.1" evidence="1"/>
<dbReference type="Gene3D" id="1.10.510.10">
    <property type="entry name" value="Transferase(Phosphotransferase) domain 1"/>
    <property type="match status" value="1"/>
</dbReference>
<evidence type="ECO:0000256" key="7">
    <source>
        <dbReference type="PROSITE-ProRule" id="PRU10141"/>
    </source>
</evidence>
<evidence type="ECO:0000256" key="6">
    <source>
        <dbReference type="ARBA" id="ARBA00022840"/>
    </source>
</evidence>
<feature type="transmembrane region" description="Helical" evidence="8">
    <location>
        <begin position="446"/>
        <end position="464"/>
    </location>
</feature>
<evidence type="ECO:0000256" key="5">
    <source>
        <dbReference type="ARBA" id="ARBA00022777"/>
    </source>
</evidence>
<keyword evidence="8" id="KW-1133">Transmembrane helix</keyword>
<sequence length="876" mass="95458">MKMAKSGFWKSDWFVGLVVSFVILVLGNGDLLQSLERKAYDIGVSMTARAPSAKVAVIAIDKQSIDNIGRWPWSRDVMADMVDKLAVAKAKVIAPVIFYAEPQLDPGFGYITKLMEACGVQPLAPVAPSEAPVAADAAAPAVTTPPAPAPVASSCPQIAALLQEAEQTLNTDRRLAQAFKKAGNVALPILFRIGEPLGRPDQPLPDYIARNGIKLAGGDNAPLPTIDLDANVIEALGKSAVAIGHLNVTPDVDGGIRTEALVLGHFDQAFPALSLLVAAKSLNLGSADIQVRPGEAVQLGKLKIRTDPDTRMYTFFYKDRDGQPAFPVDSFFDVKTGKIPYDKYRDKIVLIGPTAAGVGSMFVTPISSTMPAVLMQAHAVSSILSEHFFVAPAWGFWAEKGVFLLIAAYLIALLPRLKAGMAAMITGGLLVLLIGTHFVLITTQLLWLQLMVPATLLLVGHALLTTKRYLVTERGKEKSDLESAESNRMLGLAFQGQGQLDMAFDKFRKCPLDDQLMENMYNLGLDFERKRQFNKAESVFRYMADYNPKFKDLESRLNRAKQLSETVMLGGGGGVRSNASLLDASGNVEKPMLGRYQIEKELGKGAMGVVYLGRDPKINRVVAIKTMALAQEFEEDELAEVKERFFREAETAGRLNHSNIVTMYDAGEEHDLAYIAMEFLKGKDLVPYTKPDKLMPVDKVMSIAARVADALSYAHENNVVHRDIKPANIMYEPEADQVKVTDFGIARITDSSKTKTGMVLGTPSYMSPEQLAGKKIDGRSDLFSLGVMLYQMSCGKLPFEGDSMAQLMYKIANEAHPDIRILRLDLPDCLKAVIDRALVKDPDQRYQTGAEMARDLRTCGTMAAGGATDGGVDVKF</sequence>
<dbReference type="GO" id="GO:0005524">
    <property type="term" value="F:ATP binding"/>
    <property type="evidence" value="ECO:0007669"/>
    <property type="project" value="UniProtKB-UniRule"/>
</dbReference>
<keyword evidence="3" id="KW-0808">Transferase</keyword>
<keyword evidence="4 7" id="KW-0547">Nucleotide-binding</keyword>
<dbReference type="EMBL" id="CAJQUM010000001">
    <property type="protein sequence ID" value="CAG4883938.1"/>
    <property type="molecule type" value="Genomic_DNA"/>
</dbReference>
<dbReference type="Proteomes" id="UP000742786">
    <property type="component" value="Unassembled WGS sequence"/>
</dbReference>
<keyword evidence="11" id="KW-1185">Reference proteome</keyword>
<proteinExistence type="predicted"/>
<dbReference type="CDD" id="cd14014">
    <property type="entry name" value="STKc_PknB_like"/>
    <property type="match status" value="1"/>
</dbReference>
<dbReference type="InterPro" id="IPR011009">
    <property type="entry name" value="Kinase-like_dom_sf"/>
</dbReference>
<gene>
    <name evidence="10" type="ORF">GTOL_11821</name>
</gene>
<evidence type="ECO:0000256" key="1">
    <source>
        <dbReference type="ARBA" id="ARBA00012513"/>
    </source>
</evidence>
<evidence type="ECO:0000313" key="11">
    <source>
        <dbReference type="Proteomes" id="UP000742786"/>
    </source>
</evidence>
<keyword evidence="8" id="KW-0472">Membrane</keyword>
<dbReference type="PROSITE" id="PS50011">
    <property type="entry name" value="PROTEIN_KINASE_DOM"/>
    <property type="match status" value="1"/>
</dbReference>
<dbReference type="Pfam" id="PF00069">
    <property type="entry name" value="Pkinase"/>
    <property type="match status" value="1"/>
</dbReference>
<dbReference type="InterPro" id="IPR007890">
    <property type="entry name" value="CHASE2"/>
</dbReference>
<evidence type="ECO:0000259" key="9">
    <source>
        <dbReference type="PROSITE" id="PS50011"/>
    </source>
</evidence>
<feature type="domain" description="Protein kinase" evidence="9">
    <location>
        <begin position="596"/>
        <end position="857"/>
    </location>
</feature>
<feature type="transmembrane region" description="Helical" evidence="8">
    <location>
        <begin position="13"/>
        <end position="32"/>
    </location>
</feature>
<dbReference type="SMART" id="SM00220">
    <property type="entry name" value="S_TKc"/>
    <property type="match status" value="1"/>
</dbReference>
<keyword evidence="2" id="KW-0723">Serine/threonine-protein kinase</keyword>
<dbReference type="PANTHER" id="PTHR43289">
    <property type="entry name" value="MITOGEN-ACTIVATED PROTEIN KINASE KINASE KINASE 20-RELATED"/>
    <property type="match status" value="1"/>
</dbReference>
<accession>A0A916J4P4</accession>
<dbReference type="SMART" id="SM01080">
    <property type="entry name" value="CHASE2"/>
    <property type="match status" value="1"/>
</dbReference>
<organism evidence="10 11">
    <name type="scientific">Georgfuchsia toluolica</name>
    <dbReference type="NCBI Taxonomy" id="424218"/>
    <lineage>
        <taxon>Bacteria</taxon>
        <taxon>Pseudomonadati</taxon>
        <taxon>Pseudomonadota</taxon>
        <taxon>Betaproteobacteria</taxon>
        <taxon>Nitrosomonadales</taxon>
        <taxon>Sterolibacteriaceae</taxon>
        <taxon>Georgfuchsia</taxon>
    </lineage>
</organism>
<dbReference type="Pfam" id="PF05226">
    <property type="entry name" value="CHASE2"/>
    <property type="match status" value="1"/>
</dbReference>
<dbReference type="Gene3D" id="1.25.40.10">
    <property type="entry name" value="Tetratricopeptide repeat domain"/>
    <property type="match status" value="1"/>
</dbReference>
<protein>
    <recommendedName>
        <fullName evidence="1">non-specific serine/threonine protein kinase</fullName>
        <ecNumber evidence="1">2.7.11.1</ecNumber>
    </recommendedName>
</protein>
<dbReference type="InterPro" id="IPR011990">
    <property type="entry name" value="TPR-like_helical_dom_sf"/>
</dbReference>
<evidence type="ECO:0000256" key="3">
    <source>
        <dbReference type="ARBA" id="ARBA00022679"/>
    </source>
</evidence>
<dbReference type="SUPFAM" id="SSF48452">
    <property type="entry name" value="TPR-like"/>
    <property type="match status" value="1"/>
</dbReference>
<evidence type="ECO:0000256" key="8">
    <source>
        <dbReference type="SAM" id="Phobius"/>
    </source>
</evidence>
<dbReference type="RefSeq" id="WP_220635839.1">
    <property type="nucleotide sequence ID" value="NZ_CAJQUM010000001.1"/>
</dbReference>
<keyword evidence="5" id="KW-0418">Kinase</keyword>